<dbReference type="AlphaFoldDB" id="A0A0A2EQH7"/>
<reference evidence="1 2" key="1">
    <citation type="submission" date="2014-08" db="EMBL/GenBank/DDBJ databases">
        <title>Porphyromonas cangingivalis strain:COT-109_OH1386 Genome sequencing.</title>
        <authorList>
            <person name="Wallis C."/>
            <person name="Deusch O."/>
            <person name="O'Flynn C."/>
            <person name="Davis I."/>
            <person name="Jospin G."/>
            <person name="Darling A.E."/>
            <person name="Coil D.A."/>
            <person name="Alexiev A."/>
            <person name="Horsfall A."/>
            <person name="Kirkwood N."/>
            <person name="Harris S."/>
            <person name="Eisen J.A."/>
        </authorList>
    </citation>
    <scope>NUCLEOTIDE SEQUENCE [LARGE SCALE GENOMIC DNA]</scope>
    <source>
        <strain evidence="2">COT-109 OH1386</strain>
    </source>
</reference>
<gene>
    <name evidence="1" type="ORF">HQ35_06955</name>
</gene>
<protein>
    <submittedName>
        <fullName evidence="1">Uncharacterized protein</fullName>
    </submittedName>
</protein>
<evidence type="ECO:0000313" key="2">
    <source>
        <dbReference type="Proteomes" id="UP000030125"/>
    </source>
</evidence>
<dbReference type="Proteomes" id="UP000030125">
    <property type="component" value="Unassembled WGS sequence"/>
</dbReference>
<keyword evidence="2" id="KW-1185">Reference proteome</keyword>
<organism evidence="1 2">
    <name type="scientific">Porphyromonas cangingivalis</name>
    <dbReference type="NCBI Taxonomy" id="36874"/>
    <lineage>
        <taxon>Bacteria</taxon>
        <taxon>Pseudomonadati</taxon>
        <taxon>Bacteroidota</taxon>
        <taxon>Bacteroidia</taxon>
        <taxon>Bacteroidales</taxon>
        <taxon>Porphyromonadaceae</taxon>
        <taxon>Porphyromonas</taxon>
    </lineage>
</organism>
<evidence type="ECO:0000313" key="1">
    <source>
        <dbReference type="EMBL" id="KGN79735.1"/>
    </source>
</evidence>
<name>A0A0A2EQH7_PORCN</name>
<proteinExistence type="predicted"/>
<comment type="caution">
    <text evidence="1">The sequence shown here is derived from an EMBL/GenBank/DDBJ whole genome shotgun (WGS) entry which is preliminary data.</text>
</comment>
<dbReference type="EMBL" id="JQJD01000047">
    <property type="protein sequence ID" value="KGN79735.1"/>
    <property type="molecule type" value="Genomic_DNA"/>
</dbReference>
<sequence length="81" mass="9784">MFLREQFEVNMIRQSIVQQIYTKYLIFRKYHQEKTQISIFEKSAFNTFKNQIIITLKNGISSKISIYPTDFLSFSKTQQTY</sequence>
<accession>A0A0A2EQH7</accession>